<proteinExistence type="predicted"/>
<evidence type="ECO:0000313" key="2">
    <source>
        <dbReference type="EMBL" id="KAJ8870176.1"/>
    </source>
</evidence>
<organism evidence="2 3">
    <name type="scientific">Dryococelus australis</name>
    <dbReference type="NCBI Taxonomy" id="614101"/>
    <lineage>
        <taxon>Eukaryota</taxon>
        <taxon>Metazoa</taxon>
        <taxon>Ecdysozoa</taxon>
        <taxon>Arthropoda</taxon>
        <taxon>Hexapoda</taxon>
        <taxon>Insecta</taxon>
        <taxon>Pterygota</taxon>
        <taxon>Neoptera</taxon>
        <taxon>Polyneoptera</taxon>
        <taxon>Phasmatodea</taxon>
        <taxon>Verophasmatodea</taxon>
        <taxon>Anareolatae</taxon>
        <taxon>Phasmatidae</taxon>
        <taxon>Eurycanthinae</taxon>
        <taxon>Dryococelus</taxon>
    </lineage>
</organism>
<sequence>MLRAALISPLYFTQFQNILLAPKTLAVPTCDGRLDVDHGLLGAEDGGAVVDDAQRRGLVYAALQDEVLFEHVGPWLAGARVEHLGRRQLVTRRERARVRPNRSLHSVAGKGLCSKRELRNINFAMRRLTREKQVCLQIISRNCAQDGIPSAGERELQRDMEPGLSEERVRCSYRLFTRIARAGWDRVRACRLRHWTKVRAQSPLDYVKQKQRRGEVSGDHVTYVSPAADTAQTSPTSSRHSRAARNNRAHGAIRECFLPYTAGSLHTPRLYFCWVRKGTGETRGDGYESILGRIQQVRYIKSGHCYVTQRTSQWELYGGHPLLGGCVSGFADYAGNQHGVTGRTLEQWASLQIEDAAVKIAAASRVVGSAEQPTIFTIAGREMGTRRGGGTSGAQRHVSDSLPSFLRLQAHYSWAYVSSTARSSESEQVAQGRGIGEGMIRNRPWPFKDPSQHSPQGGRHVTKSQDPAHVTPPTSWHCSFSWPVRRRPTHNCSTPLLRRQRESSLLYAVSTITTLTDRGGGGGTTRLPQGRTGFNPRPGHPGFSNVGIVPDDAAGRRIFSGIPPTPTAPSFRRCSTTQSSSSVLKISLLGAA</sequence>
<evidence type="ECO:0000256" key="1">
    <source>
        <dbReference type="SAM" id="MobiDB-lite"/>
    </source>
</evidence>
<keyword evidence="3" id="KW-1185">Reference proteome</keyword>
<protein>
    <submittedName>
        <fullName evidence="2">Uncharacterized protein</fullName>
    </submittedName>
</protein>
<reference evidence="2 3" key="1">
    <citation type="submission" date="2023-02" db="EMBL/GenBank/DDBJ databases">
        <title>LHISI_Scaffold_Assembly.</title>
        <authorList>
            <person name="Stuart O.P."/>
            <person name="Cleave R."/>
            <person name="Magrath M.J.L."/>
            <person name="Mikheyev A.S."/>
        </authorList>
    </citation>
    <scope>NUCLEOTIDE SEQUENCE [LARGE SCALE GENOMIC DNA]</scope>
    <source>
        <strain evidence="2">Daus_M_001</strain>
        <tissue evidence="2">Leg muscle</tissue>
    </source>
</reference>
<evidence type="ECO:0000313" key="3">
    <source>
        <dbReference type="Proteomes" id="UP001159363"/>
    </source>
</evidence>
<feature type="region of interest" description="Disordered" evidence="1">
    <location>
        <begin position="423"/>
        <end position="473"/>
    </location>
</feature>
<comment type="caution">
    <text evidence="2">The sequence shown here is derived from an EMBL/GenBank/DDBJ whole genome shotgun (WGS) entry which is preliminary data.</text>
</comment>
<gene>
    <name evidence="2" type="ORF">PR048_029190</name>
</gene>
<feature type="region of interest" description="Disordered" evidence="1">
    <location>
        <begin position="516"/>
        <end position="543"/>
    </location>
</feature>
<dbReference type="EMBL" id="JARBHB010000013">
    <property type="protein sequence ID" value="KAJ8870176.1"/>
    <property type="molecule type" value="Genomic_DNA"/>
</dbReference>
<dbReference type="Proteomes" id="UP001159363">
    <property type="component" value="Chromosome 12"/>
</dbReference>
<accession>A0ABQ9GF76</accession>
<name>A0ABQ9GF76_9NEOP</name>